<dbReference type="GO" id="GO:0005886">
    <property type="term" value="C:plasma membrane"/>
    <property type="evidence" value="ECO:0007669"/>
    <property type="project" value="TreeGrafter"/>
</dbReference>
<feature type="region of interest" description="Disordered" evidence="6">
    <location>
        <begin position="324"/>
        <end position="407"/>
    </location>
</feature>
<sequence>MDSFLQRFKNPLVLIAIVLAQVLALAVQVQKPLHGFSARDGADGPRVSLLRSWISAVFTPIERGKNASSFGVRNLWFGYINLRHTHQENEDLKKEIARLKLEQDEFAEDAAQGRRLQALMAFKQRYVQQTVGAQIIGTSGSDQSQILLLDKGADFGLKPDQAVMTPDGVVGKIRDVFPHTAQLLLLNDPTSGAGVLLVSTRMRAILRGGPNGQVIITNLTADSRLKPGEQVVTSGGDQVFPRGLPVGVITSIAPDPQHQPYLMITLKPNADLSRLEEVLVITGTTGTLPADALADATTAEGVAEANKRAADLIAERLPSLHDDAGQAATGAAGSTGATNSPKTDSVPDLVRGTPGIPNSGLPRPRPALHPDRYSPGTVEPAQDLQPGARPGTPPTEAKPPQDNQDDH</sequence>
<dbReference type="InterPro" id="IPR055342">
    <property type="entry name" value="MreC_beta-barrel_core"/>
</dbReference>
<feature type="coiled-coil region" evidence="5">
    <location>
        <begin position="82"/>
        <end position="109"/>
    </location>
</feature>
<dbReference type="EMBL" id="FNVA01000006">
    <property type="protein sequence ID" value="SEG53695.1"/>
    <property type="molecule type" value="Genomic_DNA"/>
</dbReference>
<evidence type="ECO:0000313" key="8">
    <source>
        <dbReference type="EMBL" id="SEG53695.1"/>
    </source>
</evidence>
<keyword evidence="9" id="KW-1185">Reference proteome</keyword>
<evidence type="ECO:0000313" key="9">
    <source>
        <dbReference type="Proteomes" id="UP000236728"/>
    </source>
</evidence>
<dbReference type="OrthoDB" id="9792313at2"/>
<reference evidence="8 9" key="1">
    <citation type="submission" date="2016-10" db="EMBL/GenBank/DDBJ databases">
        <authorList>
            <person name="de Groot N.N."/>
        </authorList>
    </citation>
    <scope>NUCLEOTIDE SEQUENCE [LARGE SCALE GENOMIC DNA]</scope>
    <source>
        <strain evidence="8 9">DSM 22489</strain>
    </source>
</reference>
<dbReference type="InterPro" id="IPR042175">
    <property type="entry name" value="Cell/Rod_MreC_2"/>
</dbReference>
<dbReference type="Gene3D" id="2.40.10.340">
    <property type="entry name" value="Rod shape-determining protein MreC, domain 1"/>
    <property type="match status" value="1"/>
</dbReference>
<dbReference type="NCBIfam" id="TIGR00219">
    <property type="entry name" value="mreC"/>
    <property type="match status" value="1"/>
</dbReference>
<dbReference type="PANTHER" id="PTHR34138">
    <property type="entry name" value="CELL SHAPE-DETERMINING PROTEIN MREC"/>
    <property type="match status" value="1"/>
</dbReference>
<gene>
    <name evidence="8" type="ORF">SAMN05421819_3374</name>
</gene>
<accession>A0A1H6B078</accession>
<comment type="similarity">
    <text evidence="1">Belongs to the MreC family.</text>
</comment>
<keyword evidence="3" id="KW-0133">Cell shape</keyword>
<dbReference type="PANTHER" id="PTHR34138:SF1">
    <property type="entry name" value="CELL SHAPE-DETERMINING PROTEIN MREC"/>
    <property type="match status" value="1"/>
</dbReference>
<evidence type="ECO:0000256" key="2">
    <source>
        <dbReference type="ARBA" id="ARBA00013855"/>
    </source>
</evidence>
<organism evidence="8 9">
    <name type="scientific">Bryocella elongata</name>
    <dbReference type="NCBI Taxonomy" id="863522"/>
    <lineage>
        <taxon>Bacteria</taxon>
        <taxon>Pseudomonadati</taxon>
        <taxon>Acidobacteriota</taxon>
        <taxon>Terriglobia</taxon>
        <taxon>Terriglobales</taxon>
        <taxon>Acidobacteriaceae</taxon>
        <taxon>Bryocella</taxon>
    </lineage>
</organism>
<protein>
    <recommendedName>
        <fullName evidence="2">Cell shape-determining protein MreC</fullName>
    </recommendedName>
    <alternativeName>
        <fullName evidence="4">Cell shape protein MreC</fullName>
    </alternativeName>
</protein>
<dbReference type="Proteomes" id="UP000236728">
    <property type="component" value="Unassembled WGS sequence"/>
</dbReference>
<evidence type="ECO:0000256" key="6">
    <source>
        <dbReference type="SAM" id="MobiDB-lite"/>
    </source>
</evidence>
<keyword evidence="5" id="KW-0175">Coiled coil</keyword>
<proteinExistence type="inferred from homology"/>
<dbReference type="RefSeq" id="WP_103934497.1">
    <property type="nucleotide sequence ID" value="NZ_FNVA01000006.1"/>
</dbReference>
<evidence type="ECO:0000259" key="7">
    <source>
        <dbReference type="Pfam" id="PF04085"/>
    </source>
</evidence>
<evidence type="ECO:0000256" key="3">
    <source>
        <dbReference type="ARBA" id="ARBA00022960"/>
    </source>
</evidence>
<dbReference type="InterPro" id="IPR007221">
    <property type="entry name" value="MreC"/>
</dbReference>
<dbReference type="AlphaFoldDB" id="A0A1H6B078"/>
<dbReference type="Gene3D" id="2.40.10.350">
    <property type="entry name" value="Rod shape-determining protein MreC, domain 2"/>
    <property type="match status" value="1"/>
</dbReference>
<name>A0A1H6B078_9BACT</name>
<evidence type="ECO:0000256" key="5">
    <source>
        <dbReference type="SAM" id="Coils"/>
    </source>
</evidence>
<feature type="compositionally biased region" description="Low complexity" evidence="6">
    <location>
        <begin position="325"/>
        <end position="338"/>
    </location>
</feature>
<evidence type="ECO:0000256" key="4">
    <source>
        <dbReference type="ARBA" id="ARBA00032089"/>
    </source>
</evidence>
<feature type="domain" description="Rod shape-determining protein MreC beta-barrel core" evidence="7">
    <location>
        <begin position="135"/>
        <end position="281"/>
    </location>
</feature>
<evidence type="ECO:0000256" key="1">
    <source>
        <dbReference type="ARBA" id="ARBA00009369"/>
    </source>
</evidence>
<dbReference type="Pfam" id="PF04085">
    <property type="entry name" value="MreC"/>
    <property type="match status" value="1"/>
</dbReference>
<dbReference type="InterPro" id="IPR042177">
    <property type="entry name" value="Cell/Rod_1"/>
</dbReference>
<dbReference type="GO" id="GO:0008360">
    <property type="term" value="P:regulation of cell shape"/>
    <property type="evidence" value="ECO:0007669"/>
    <property type="project" value="UniProtKB-KW"/>
</dbReference>